<feature type="domain" description="Ubiquitin-like" evidence="3">
    <location>
        <begin position="243"/>
        <end position="324"/>
    </location>
</feature>
<feature type="region of interest" description="Disordered" evidence="1">
    <location>
        <begin position="369"/>
        <end position="409"/>
    </location>
</feature>
<dbReference type="InterPro" id="IPR000626">
    <property type="entry name" value="Ubiquitin-like_dom"/>
</dbReference>
<evidence type="ECO:0000313" key="5">
    <source>
        <dbReference type="EMBL" id="QDZ19080.1"/>
    </source>
</evidence>
<dbReference type="PROSITE" id="PS50033">
    <property type="entry name" value="UBX"/>
    <property type="match status" value="1"/>
</dbReference>
<feature type="compositionally biased region" description="Acidic residues" evidence="1">
    <location>
        <begin position="164"/>
        <end position="179"/>
    </location>
</feature>
<reference evidence="4" key="2">
    <citation type="submission" date="2021-01" db="EMBL/GenBank/DDBJ databases">
        <authorList>
            <person name="Corre E."/>
            <person name="Pelletier E."/>
            <person name="Niang G."/>
            <person name="Scheremetjew M."/>
            <person name="Finn R."/>
            <person name="Kale V."/>
            <person name="Holt S."/>
            <person name="Cochrane G."/>
            <person name="Meng A."/>
            <person name="Brown T."/>
            <person name="Cohen L."/>
        </authorList>
    </citation>
    <scope>NUCLEOTIDE SEQUENCE</scope>
    <source>
        <strain evidence="4">CCMP1205</strain>
    </source>
</reference>
<evidence type="ECO:0000256" key="1">
    <source>
        <dbReference type="SAM" id="MobiDB-lite"/>
    </source>
</evidence>
<feature type="compositionally biased region" description="Low complexity" evidence="1">
    <location>
        <begin position="145"/>
        <end position="163"/>
    </location>
</feature>
<dbReference type="InterPro" id="IPR001012">
    <property type="entry name" value="UBX_dom"/>
</dbReference>
<protein>
    <recommendedName>
        <fullName evidence="7">UBX domain-containing protein</fullName>
    </recommendedName>
</protein>
<dbReference type="Pfam" id="PF00789">
    <property type="entry name" value="UBX"/>
    <property type="match status" value="1"/>
</dbReference>
<dbReference type="GO" id="GO:0036503">
    <property type="term" value="P:ERAD pathway"/>
    <property type="evidence" value="ECO:0007669"/>
    <property type="project" value="TreeGrafter"/>
</dbReference>
<dbReference type="InterPro" id="IPR029071">
    <property type="entry name" value="Ubiquitin-like_domsf"/>
</dbReference>
<evidence type="ECO:0000259" key="2">
    <source>
        <dbReference type="PROSITE" id="PS50033"/>
    </source>
</evidence>
<sequence length="409" mass="43585">MRATEAVQLATQEKRSLVVRIRGAQGGQDESDDLVKELGLEESSAEDLKSCLENSVVLLLDSTDEDASFLKAAYTDIVEDSALVLISGDNGAQLLVLQGVDLSEQNREAAARKLVEAHKAEERRKLNDWLALATAGRQNNDEAARPTPAQAPTPTSTPASEPAAAEEEEEGEEESDAGLEEAREAKVAAGGEAAVEEGEEADRKPPVASEVVDEPAAAEEVGGAEAEDAAEEEREEDEGPRLTNIAIRMSNGSQLNFELEPTSTLASVYDYIRANRTDGGSKSFSLKIPFSSRSLGEEQSGMTMEELGLHPRTLLILVPGAAAGGESSGGAASRSTSSGGSGFLALLSRLFSLLSSIFASFFGWPQVEAQGEEPDRRAPRRSVDGRRGDQEYWNGNSVEFLSGDNKKDQ</sequence>
<evidence type="ECO:0000313" key="4">
    <source>
        <dbReference type="EMBL" id="CAD9715652.1"/>
    </source>
</evidence>
<feature type="domain" description="UBX" evidence="2">
    <location>
        <begin position="238"/>
        <end position="317"/>
    </location>
</feature>
<dbReference type="AlphaFoldDB" id="A0A5B8MI78"/>
<dbReference type="PROSITE" id="PS50053">
    <property type="entry name" value="UBIQUITIN_2"/>
    <property type="match status" value="1"/>
</dbReference>
<reference evidence="5 6" key="1">
    <citation type="submission" date="2018-07" db="EMBL/GenBank/DDBJ databases">
        <title>The complete nuclear genome of the prasinophyte Chloropicon primus (CCMP1205).</title>
        <authorList>
            <person name="Pombert J.-F."/>
            <person name="Otis C."/>
            <person name="Turmel M."/>
            <person name="Lemieux C."/>
        </authorList>
    </citation>
    <scope>NUCLEOTIDE SEQUENCE [LARGE SCALE GENOMIC DNA]</scope>
    <source>
        <strain evidence="5 6">CCMP1205</strain>
    </source>
</reference>
<gene>
    <name evidence="5" type="ORF">A3770_02p15980</name>
    <name evidence="4" type="ORF">CPRI1469_LOCUS4508</name>
</gene>
<dbReference type="Proteomes" id="UP000316726">
    <property type="component" value="Chromosome 2"/>
</dbReference>
<feature type="compositionally biased region" description="Acidic residues" evidence="1">
    <location>
        <begin position="225"/>
        <end position="238"/>
    </location>
</feature>
<dbReference type="PANTHER" id="PTHR46424:SF1">
    <property type="entry name" value="UBX DOMAIN-CONTAINING PROTEIN 4"/>
    <property type="match status" value="1"/>
</dbReference>
<dbReference type="CDD" id="cd01767">
    <property type="entry name" value="UBX"/>
    <property type="match status" value="1"/>
</dbReference>
<dbReference type="EMBL" id="CP031035">
    <property type="protein sequence ID" value="QDZ19080.1"/>
    <property type="molecule type" value="Genomic_DNA"/>
</dbReference>
<dbReference type="Gene3D" id="3.10.20.90">
    <property type="entry name" value="Phosphatidylinositol 3-kinase Catalytic Subunit, Chain A, domain 1"/>
    <property type="match status" value="1"/>
</dbReference>
<dbReference type="EMBL" id="HBHL01007028">
    <property type="protein sequence ID" value="CAD9715652.1"/>
    <property type="molecule type" value="Transcribed_RNA"/>
</dbReference>
<evidence type="ECO:0000259" key="3">
    <source>
        <dbReference type="PROSITE" id="PS50053"/>
    </source>
</evidence>
<keyword evidence="6" id="KW-1185">Reference proteome</keyword>
<dbReference type="SUPFAM" id="SSF54236">
    <property type="entry name" value="Ubiquitin-like"/>
    <property type="match status" value="1"/>
</dbReference>
<evidence type="ECO:0008006" key="7">
    <source>
        <dbReference type="Google" id="ProtNLM"/>
    </source>
</evidence>
<dbReference type="GO" id="GO:0005783">
    <property type="term" value="C:endoplasmic reticulum"/>
    <property type="evidence" value="ECO:0007669"/>
    <property type="project" value="TreeGrafter"/>
</dbReference>
<feature type="region of interest" description="Disordered" evidence="1">
    <location>
        <begin position="137"/>
        <end position="242"/>
    </location>
</feature>
<organism evidence="5 6">
    <name type="scientific">Chloropicon primus</name>
    <dbReference type="NCBI Taxonomy" id="1764295"/>
    <lineage>
        <taxon>Eukaryota</taxon>
        <taxon>Viridiplantae</taxon>
        <taxon>Chlorophyta</taxon>
        <taxon>Chloropicophyceae</taxon>
        <taxon>Chloropicales</taxon>
        <taxon>Chloropicaceae</taxon>
        <taxon>Chloropicon</taxon>
    </lineage>
</organism>
<dbReference type="PANTHER" id="PTHR46424">
    <property type="entry name" value="UBX DOMAIN-CONTAINING PROTEIN 4"/>
    <property type="match status" value="1"/>
</dbReference>
<dbReference type="STRING" id="1764295.A0A5B8MI78"/>
<name>A0A5B8MI78_9CHLO</name>
<dbReference type="OrthoDB" id="2445133at2759"/>
<accession>A0A5B8MI78</accession>
<proteinExistence type="predicted"/>
<dbReference type="SMART" id="SM00166">
    <property type="entry name" value="UBX"/>
    <property type="match status" value="1"/>
</dbReference>
<evidence type="ECO:0000313" key="6">
    <source>
        <dbReference type="Proteomes" id="UP000316726"/>
    </source>
</evidence>
<feature type="compositionally biased region" description="Basic and acidic residues" evidence="1">
    <location>
        <begin position="373"/>
        <end position="390"/>
    </location>
</feature>